<feature type="transmembrane region" description="Helical" evidence="2">
    <location>
        <begin position="126"/>
        <end position="146"/>
    </location>
</feature>
<feature type="transmembrane region" description="Helical" evidence="2">
    <location>
        <begin position="69"/>
        <end position="90"/>
    </location>
</feature>
<feature type="transmembrane region" description="Helical" evidence="2">
    <location>
        <begin position="369"/>
        <end position="392"/>
    </location>
</feature>
<feature type="region of interest" description="Disordered" evidence="1">
    <location>
        <begin position="1"/>
        <end position="20"/>
    </location>
</feature>
<dbReference type="Pfam" id="PF05940">
    <property type="entry name" value="NnrS"/>
    <property type="match status" value="1"/>
</dbReference>
<feature type="transmembrane region" description="Helical" evidence="2">
    <location>
        <begin position="34"/>
        <end position="57"/>
    </location>
</feature>
<feature type="transmembrane region" description="Helical" evidence="2">
    <location>
        <begin position="301"/>
        <end position="322"/>
    </location>
</feature>
<dbReference type="AlphaFoldDB" id="A0A2S0N485"/>
<sequence length="403" mass="42541">MKTPLPPLVSAGAAKPASKTPRGWPVLRLGFRPFYIAAAALACVAVPFWVAAMLGAISLDLSVSPLLWHAHEMLLGFATGVIIGFLLTAVKAWTGLQTPRGAALGALVLLWLAARVAAWLAPYPVYAALDVVLLPAVAVILLRILLRAGNKRNLPLVGILVLLSVANLAFHLAVLGWLALPPTSALYAALGLIVMVECVMAGRVIPAFTMSVTPGLKIAVPPWLERSALGSTFVALALWVFASGGWITFAALAAAAVLQAARMLHWHSKVALKKPILWILHAAYAWIPLGLALLALAQPGWVLVSVGVHALAVGATGGLIIGMLTRTARGHTGRPLQVSRAEVLAYVLVMAAALLRVLVPMVAPQWYSQALVGAATAWTTAFLIYLVMYVPWLTSTRLDGKDG</sequence>
<keyword evidence="2" id="KW-1133">Transmembrane helix</keyword>
<protein>
    <submittedName>
        <fullName evidence="3">Short-chain dehydrogenase</fullName>
    </submittedName>
</protein>
<accession>A0A2S0N485</accession>
<dbReference type="Proteomes" id="UP000239326">
    <property type="component" value="Chromosome"/>
</dbReference>
<reference evidence="3 4" key="1">
    <citation type="submission" date="2018-03" db="EMBL/GenBank/DDBJ databases">
        <title>Genome sequencing of Simplicispira sp.</title>
        <authorList>
            <person name="Kim S.-J."/>
            <person name="Heo J."/>
            <person name="Kwon S.-W."/>
        </authorList>
    </citation>
    <scope>NUCLEOTIDE SEQUENCE [LARGE SCALE GENOMIC DNA]</scope>
    <source>
        <strain evidence="3 4">SC1-8</strain>
    </source>
</reference>
<dbReference type="InterPro" id="IPR010266">
    <property type="entry name" value="NnrS"/>
</dbReference>
<feature type="transmembrane region" description="Helical" evidence="2">
    <location>
        <begin position="343"/>
        <end position="363"/>
    </location>
</feature>
<dbReference type="RefSeq" id="WP_106447937.1">
    <property type="nucleotide sequence ID" value="NZ_CP027669.1"/>
</dbReference>
<feature type="transmembrane region" description="Helical" evidence="2">
    <location>
        <begin position="102"/>
        <end position="120"/>
    </location>
</feature>
<evidence type="ECO:0000313" key="4">
    <source>
        <dbReference type="Proteomes" id="UP000239326"/>
    </source>
</evidence>
<organism evidence="3 4">
    <name type="scientific">Simplicispira suum</name>
    <dbReference type="NCBI Taxonomy" id="2109915"/>
    <lineage>
        <taxon>Bacteria</taxon>
        <taxon>Pseudomonadati</taxon>
        <taxon>Pseudomonadota</taxon>
        <taxon>Betaproteobacteria</taxon>
        <taxon>Burkholderiales</taxon>
        <taxon>Comamonadaceae</taxon>
        <taxon>Simplicispira</taxon>
    </lineage>
</organism>
<feature type="transmembrane region" description="Helical" evidence="2">
    <location>
        <begin position="185"/>
        <end position="202"/>
    </location>
</feature>
<gene>
    <name evidence="3" type="ORF">C6571_00260</name>
</gene>
<keyword evidence="2" id="KW-0472">Membrane</keyword>
<evidence type="ECO:0000256" key="1">
    <source>
        <dbReference type="SAM" id="MobiDB-lite"/>
    </source>
</evidence>
<feature type="transmembrane region" description="Helical" evidence="2">
    <location>
        <begin position="276"/>
        <end position="295"/>
    </location>
</feature>
<proteinExistence type="predicted"/>
<keyword evidence="2" id="KW-0812">Transmembrane</keyword>
<dbReference type="KEGG" id="simp:C6571_00260"/>
<keyword evidence="4" id="KW-1185">Reference proteome</keyword>
<dbReference type="OrthoDB" id="9770040at2"/>
<evidence type="ECO:0000313" key="3">
    <source>
        <dbReference type="EMBL" id="AVO42962.1"/>
    </source>
</evidence>
<name>A0A2S0N485_9BURK</name>
<evidence type="ECO:0000256" key="2">
    <source>
        <dbReference type="SAM" id="Phobius"/>
    </source>
</evidence>
<feature type="transmembrane region" description="Helical" evidence="2">
    <location>
        <begin position="158"/>
        <end position="179"/>
    </location>
</feature>
<dbReference type="EMBL" id="CP027669">
    <property type="protein sequence ID" value="AVO42962.1"/>
    <property type="molecule type" value="Genomic_DNA"/>
</dbReference>